<reference evidence="1 2" key="1">
    <citation type="submission" date="2013-11" db="EMBL/GenBank/DDBJ databases">
        <title>Opisthorchis viverrini - life in the bile duct.</title>
        <authorList>
            <person name="Young N.D."/>
            <person name="Nagarajan N."/>
            <person name="Lin S.J."/>
            <person name="Korhonen P.K."/>
            <person name="Jex A.R."/>
            <person name="Hall R.S."/>
            <person name="Safavi-Hemami H."/>
            <person name="Kaewkong W."/>
            <person name="Bertrand D."/>
            <person name="Gao S."/>
            <person name="Seet Q."/>
            <person name="Wongkham S."/>
            <person name="Teh B.T."/>
            <person name="Wongkham C."/>
            <person name="Intapan P.M."/>
            <person name="Maleewong W."/>
            <person name="Yang X."/>
            <person name="Hu M."/>
            <person name="Wang Z."/>
            <person name="Hofmann A."/>
            <person name="Sternberg P.W."/>
            <person name="Tan P."/>
            <person name="Wang J."/>
            <person name="Gasser R.B."/>
        </authorList>
    </citation>
    <scope>NUCLEOTIDE SEQUENCE [LARGE SCALE GENOMIC DNA]</scope>
</reference>
<dbReference type="CTD" id="20322507"/>
<dbReference type="Proteomes" id="UP000054324">
    <property type="component" value="Unassembled WGS sequence"/>
</dbReference>
<dbReference type="AlphaFoldDB" id="A0A075A8T0"/>
<organism evidence="1 2">
    <name type="scientific">Opisthorchis viverrini</name>
    <name type="common">Southeast Asian liver fluke</name>
    <dbReference type="NCBI Taxonomy" id="6198"/>
    <lineage>
        <taxon>Eukaryota</taxon>
        <taxon>Metazoa</taxon>
        <taxon>Spiralia</taxon>
        <taxon>Lophotrochozoa</taxon>
        <taxon>Platyhelminthes</taxon>
        <taxon>Trematoda</taxon>
        <taxon>Digenea</taxon>
        <taxon>Opisthorchiida</taxon>
        <taxon>Opisthorchiata</taxon>
        <taxon>Opisthorchiidae</taxon>
        <taxon>Opisthorchis</taxon>
    </lineage>
</organism>
<evidence type="ECO:0000313" key="2">
    <source>
        <dbReference type="Proteomes" id="UP000054324"/>
    </source>
</evidence>
<accession>A0A075A8T0</accession>
<gene>
    <name evidence="1" type="ORF">T265_08328</name>
</gene>
<evidence type="ECO:0000313" key="1">
    <source>
        <dbReference type="EMBL" id="KER23909.1"/>
    </source>
</evidence>
<keyword evidence="2" id="KW-1185">Reference proteome</keyword>
<sequence length="135" mass="15449">MGWTTLHFEGVKFFVYVRREHEDVEGLKKDSSQVSATSIEGFGSGIPADCIWDREDQLFLKISQKRAHTVFVRCQRPQHRLSEGYLYTTPITGKNKAKYITLKPGVPNLVVVLQKKPRMGGEQCWEGGFLEIRYG</sequence>
<dbReference type="GeneID" id="20322507"/>
<dbReference type="KEGG" id="ovi:T265_08328"/>
<name>A0A075A8T0_OPIVI</name>
<dbReference type="RefSeq" id="XP_009172358.1">
    <property type="nucleotide sequence ID" value="XM_009174094.1"/>
</dbReference>
<dbReference type="EMBL" id="KL596830">
    <property type="protein sequence ID" value="KER23909.1"/>
    <property type="molecule type" value="Genomic_DNA"/>
</dbReference>
<proteinExistence type="predicted"/>
<protein>
    <submittedName>
        <fullName evidence="1">Uncharacterized protein</fullName>
    </submittedName>
</protein>